<protein>
    <submittedName>
        <fullName evidence="7">Peroxisomal membrane protein</fullName>
    </submittedName>
</protein>
<accession>A0AAD6IYX2</accession>
<sequence>MLDDTEHGDAFQLMPRGRIFHWHLANPNRWPGRSSLFRTLARAARQSSAIGGPRDVILHLTSLGRLRCPATADPSQANFSSTFSAIASLTSPPRDPANQPAVGYHDASVPSDASPVDTPDSDDTDSRYLHPDDAPDGSGSVASGGRRKRLTSRLAGHYKRGKETLKEARGDLKNRDEEGRSTGFAAGPLENIISSPDFRDFKSLSGFASGLQDKLFAKMIGGILPPDTVDHYSGVDGDKRKDTERPAFSVTLMSSNFRRFNQRVGVVFVLQHRLIRLLTWRRPTHTLSALALYSFICLDPYLLASVPLASVLLFIMVPAYISRHPPASGRLPTDPYPSRGPPSAIPPEVKAVSEFSKDFFRNLRDLQNSMEDFSAAHDNVIQTLGPPTNFSSETLSSGIFLVLSFLTCALFIGARHVPWRPVLLVAGWALTAMCHPKLQRPVAEARTTHLVPTEKRARKAFKQWVANDIILDTKPDEREVEIFELQRKDSNGEWEAWMFSPAPYEKLSPARLAGDRPKGTRFLEDVVAPPGWHWQDEKWMLDLASKDWVEERYLEGVEVEIAEERWVYDIISGDEGYRGTGEWRRRRWLRTVRRHVVNDNGFIAYNEDEHIAF</sequence>
<feature type="compositionally biased region" description="Low complexity" evidence="5">
    <location>
        <begin position="108"/>
        <end position="118"/>
    </location>
</feature>
<evidence type="ECO:0000256" key="3">
    <source>
        <dbReference type="ARBA" id="ARBA00022989"/>
    </source>
</evidence>
<dbReference type="GO" id="GO:0007031">
    <property type="term" value="P:peroxisome organization"/>
    <property type="evidence" value="ECO:0007669"/>
    <property type="project" value="UniProtKB-ARBA"/>
</dbReference>
<comment type="subcellular location">
    <subcellularLocation>
        <location evidence="1">Membrane</location>
        <topology evidence="1">Multi-pass membrane protein</topology>
    </subcellularLocation>
</comment>
<gene>
    <name evidence="7" type="ORF">Dda_3983</name>
</gene>
<evidence type="ECO:0000256" key="1">
    <source>
        <dbReference type="ARBA" id="ARBA00004141"/>
    </source>
</evidence>
<feature type="domain" description="TECPR1-like DysF" evidence="6">
    <location>
        <begin position="248"/>
        <end position="590"/>
    </location>
</feature>
<evidence type="ECO:0000313" key="7">
    <source>
        <dbReference type="EMBL" id="KAJ6261314.1"/>
    </source>
</evidence>
<dbReference type="Proteomes" id="UP001221413">
    <property type="component" value="Unassembled WGS sequence"/>
</dbReference>
<keyword evidence="8" id="KW-1185">Reference proteome</keyword>
<keyword evidence="2" id="KW-0812">Transmembrane</keyword>
<dbReference type="PANTHER" id="PTHR28304:SF2">
    <property type="entry name" value="PEROXISOMAL MEMBRANE PROTEIN PEX29"/>
    <property type="match status" value="1"/>
</dbReference>
<reference evidence="7" key="1">
    <citation type="submission" date="2023-01" db="EMBL/GenBank/DDBJ databases">
        <title>The chitinases involved in constricting ring structure development in the nematode-trapping fungus Drechslerella dactyloides.</title>
        <authorList>
            <person name="Wang R."/>
            <person name="Zhang L."/>
            <person name="Tang P."/>
            <person name="Li S."/>
            <person name="Liang L."/>
        </authorList>
    </citation>
    <scope>NUCLEOTIDE SEQUENCE</scope>
    <source>
        <strain evidence="7">YMF1.00031</strain>
    </source>
</reference>
<dbReference type="GO" id="GO:0005778">
    <property type="term" value="C:peroxisomal membrane"/>
    <property type="evidence" value="ECO:0007669"/>
    <property type="project" value="TreeGrafter"/>
</dbReference>
<proteinExistence type="predicted"/>
<dbReference type="InterPro" id="IPR052816">
    <property type="entry name" value="Peroxisomal_Membrane_PEX28-32"/>
</dbReference>
<name>A0AAD6IYX2_DREDA</name>
<dbReference type="Pfam" id="PF06398">
    <property type="entry name" value="Pex24p"/>
    <property type="match status" value="1"/>
</dbReference>
<organism evidence="7 8">
    <name type="scientific">Drechslerella dactyloides</name>
    <name type="common">Nematode-trapping fungus</name>
    <name type="synonym">Arthrobotrys dactyloides</name>
    <dbReference type="NCBI Taxonomy" id="74499"/>
    <lineage>
        <taxon>Eukaryota</taxon>
        <taxon>Fungi</taxon>
        <taxon>Dikarya</taxon>
        <taxon>Ascomycota</taxon>
        <taxon>Pezizomycotina</taxon>
        <taxon>Orbiliomycetes</taxon>
        <taxon>Orbiliales</taxon>
        <taxon>Orbiliaceae</taxon>
        <taxon>Drechslerella</taxon>
    </lineage>
</organism>
<feature type="region of interest" description="Disordered" evidence="5">
    <location>
        <begin position="90"/>
        <end position="183"/>
    </location>
</feature>
<evidence type="ECO:0000259" key="6">
    <source>
        <dbReference type="Pfam" id="PF06398"/>
    </source>
</evidence>
<dbReference type="AlphaFoldDB" id="A0AAD6IYX2"/>
<evidence type="ECO:0000256" key="2">
    <source>
        <dbReference type="ARBA" id="ARBA00022692"/>
    </source>
</evidence>
<comment type="caution">
    <text evidence="7">The sequence shown here is derived from an EMBL/GenBank/DDBJ whole genome shotgun (WGS) entry which is preliminary data.</text>
</comment>
<keyword evidence="4" id="KW-0472">Membrane</keyword>
<keyword evidence="3" id="KW-1133">Transmembrane helix</keyword>
<dbReference type="EMBL" id="JAQGDS010000004">
    <property type="protein sequence ID" value="KAJ6261314.1"/>
    <property type="molecule type" value="Genomic_DNA"/>
</dbReference>
<dbReference type="PANTHER" id="PTHR28304">
    <property type="entry name" value="PEROXISOMAL MEMBRANE PROTEIN PEX29"/>
    <property type="match status" value="1"/>
</dbReference>
<dbReference type="InterPro" id="IPR010482">
    <property type="entry name" value="TECPR1-like_DysF"/>
</dbReference>
<evidence type="ECO:0000256" key="5">
    <source>
        <dbReference type="SAM" id="MobiDB-lite"/>
    </source>
</evidence>
<feature type="compositionally biased region" description="Basic and acidic residues" evidence="5">
    <location>
        <begin position="124"/>
        <end position="133"/>
    </location>
</feature>
<feature type="compositionally biased region" description="Basic residues" evidence="5">
    <location>
        <begin position="145"/>
        <end position="160"/>
    </location>
</feature>
<feature type="compositionally biased region" description="Basic and acidic residues" evidence="5">
    <location>
        <begin position="161"/>
        <end position="180"/>
    </location>
</feature>
<evidence type="ECO:0000256" key="4">
    <source>
        <dbReference type="ARBA" id="ARBA00023136"/>
    </source>
</evidence>
<evidence type="ECO:0000313" key="8">
    <source>
        <dbReference type="Proteomes" id="UP001221413"/>
    </source>
</evidence>